<reference evidence="2 3" key="1">
    <citation type="submission" date="2021-06" db="EMBL/GenBank/DDBJ databases">
        <title>Caerostris extrusa draft genome.</title>
        <authorList>
            <person name="Kono N."/>
            <person name="Arakawa K."/>
        </authorList>
    </citation>
    <scope>NUCLEOTIDE SEQUENCE [LARGE SCALE GENOMIC DNA]</scope>
</reference>
<feature type="compositionally biased region" description="Basic and acidic residues" evidence="1">
    <location>
        <begin position="22"/>
        <end position="32"/>
    </location>
</feature>
<name>A0AAV4U4P4_CAEEX</name>
<gene>
    <name evidence="2" type="ORF">CEXT_417441</name>
</gene>
<comment type="caution">
    <text evidence="2">The sequence shown here is derived from an EMBL/GenBank/DDBJ whole genome shotgun (WGS) entry which is preliminary data.</text>
</comment>
<organism evidence="2 3">
    <name type="scientific">Caerostris extrusa</name>
    <name type="common">Bark spider</name>
    <name type="synonym">Caerostris bankana</name>
    <dbReference type="NCBI Taxonomy" id="172846"/>
    <lineage>
        <taxon>Eukaryota</taxon>
        <taxon>Metazoa</taxon>
        <taxon>Ecdysozoa</taxon>
        <taxon>Arthropoda</taxon>
        <taxon>Chelicerata</taxon>
        <taxon>Arachnida</taxon>
        <taxon>Araneae</taxon>
        <taxon>Araneomorphae</taxon>
        <taxon>Entelegynae</taxon>
        <taxon>Araneoidea</taxon>
        <taxon>Araneidae</taxon>
        <taxon>Caerostris</taxon>
    </lineage>
</organism>
<dbReference type="Proteomes" id="UP001054945">
    <property type="component" value="Unassembled WGS sequence"/>
</dbReference>
<proteinExistence type="predicted"/>
<evidence type="ECO:0000313" key="3">
    <source>
        <dbReference type="Proteomes" id="UP001054945"/>
    </source>
</evidence>
<feature type="region of interest" description="Disordered" evidence="1">
    <location>
        <begin position="1"/>
        <end position="32"/>
    </location>
</feature>
<keyword evidence="3" id="KW-1185">Reference proteome</keyword>
<dbReference type="AlphaFoldDB" id="A0AAV4U4P4"/>
<dbReference type="EMBL" id="BPLR01012284">
    <property type="protein sequence ID" value="GIY52743.1"/>
    <property type="molecule type" value="Genomic_DNA"/>
</dbReference>
<feature type="non-terminal residue" evidence="2">
    <location>
        <position position="32"/>
    </location>
</feature>
<evidence type="ECO:0000313" key="2">
    <source>
        <dbReference type="EMBL" id="GIY52743.1"/>
    </source>
</evidence>
<evidence type="ECO:0000256" key="1">
    <source>
        <dbReference type="SAM" id="MobiDB-lite"/>
    </source>
</evidence>
<accession>A0AAV4U4P4</accession>
<protein>
    <submittedName>
        <fullName evidence="2">Uncharacterized protein</fullName>
    </submittedName>
</protein>
<sequence length="32" mass="3441">MVRKQAGRVLSTGLQLTGQATESHRSFEAGSH</sequence>
<feature type="compositionally biased region" description="Polar residues" evidence="1">
    <location>
        <begin position="12"/>
        <end position="21"/>
    </location>
</feature>